<evidence type="ECO:0000256" key="1">
    <source>
        <dbReference type="ARBA" id="ARBA00004236"/>
    </source>
</evidence>
<dbReference type="Pfam" id="PF01145">
    <property type="entry name" value="Band_7"/>
    <property type="match status" value="1"/>
</dbReference>
<protein>
    <submittedName>
        <fullName evidence="6">Flotillin domain protein</fullName>
    </submittedName>
</protein>
<dbReference type="CDD" id="cd03399">
    <property type="entry name" value="SPFH_flotillin"/>
    <property type="match status" value="1"/>
</dbReference>
<dbReference type="InterPro" id="IPR001107">
    <property type="entry name" value="Band_7"/>
</dbReference>
<name>A0A2K9V8W5_9VIRU</name>
<dbReference type="EMBL" id="MG779362">
    <property type="protein sequence ID" value="AUV58652.1"/>
    <property type="molecule type" value="Genomic_DNA"/>
</dbReference>
<evidence type="ECO:0000256" key="4">
    <source>
        <dbReference type="ARBA" id="ARBA00023136"/>
    </source>
</evidence>
<evidence type="ECO:0000256" key="3">
    <source>
        <dbReference type="ARBA" id="ARBA00022475"/>
    </source>
</evidence>
<dbReference type="Gene3D" id="3.30.479.30">
    <property type="entry name" value="Band 7 domain"/>
    <property type="match status" value="1"/>
</dbReference>
<proteinExistence type="inferred from homology"/>
<dbReference type="PANTHER" id="PTHR13806:SF31">
    <property type="entry name" value="FLOTILLIN-LIKE PROTEIN 1-RELATED"/>
    <property type="match status" value="1"/>
</dbReference>
<keyword evidence="3" id="KW-1003">Cell membrane</keyword>
<evidence type="ECO:0000256" key="2">
    <source>
        <dbReference type="ARBA" id="ARBA00007161"/>
    </source>
</evidence>
<feature type="domain" description="Band 7" evidence="5">
    <location>
        <begin position="57"/>
        <end position="214"/>
    </location>
</feature>
<sequence length="467" mass="52531">MELAVLYGASKVGAVAAASVGIPAAAAVALRYRSVTANKYMAKTGPFVDGVHVSRKTFQWPFQEIKVIDLSPVNLHFQGCNMSKELVPFKLPLTFTVSPKHPEQDLQGFINYATRLGDMNEEQVKNIIGGIVNGETRGFVGTMTIQEIFNDKEAFKKNVVERVQKDLEQFGLEIHNANIEEMHDTEGNSYFENLKKKALETARTLSRIDVAEALKEGELGEKEREIITRKQRSVLETEAVGTESEQNQKMSDYHRQLAITYTENEKFKEIAKIEARKITESKRIEIESELFKRDQDKELERLRSSHVIKAAALGEEMVRKSEADAASMRIAADATFYAESKKADADYYTNLKKAEGMRAQLEATAQGLEKIYQVSHVNPELANFYLALEKGVFDPNGLFSVIADKQALAIKDMNPKINIWNTGSGETDYTSVISNLVKTMPPMLDAIQQQTNIKLPDFFKINDYDKH</sequence>
<evidence type="ECO:0000313" key="6">
    <source>
        <dbReference type="EMBL" id="AUV58652.1"/>
    </source>
</evidence>
<reference evidence="6" key="1">
    <citation type="submission" date="2018-01" db="EMBL/GenBank/DDBJ databases">
        <title>Draft genome sequence of Bandra megavirus.</title>
        <authorList>
            <person name="Chatterjee A."/>
            <person name="Yadav R."/>
            <person name="Kondabagil K."/>
        </authorList>
    </citation>
    <scope>NUCLEOTIDE SEQUENCE</scope>
    <source>
        <strain evidence="6">KK-1</strain>
    </source>
</reference>
<dbReference type="PANTHER" id="PTHR13806">
    <property type="entry name" value="FLOTILLIN-RELATED"/>
    <property type="match status" value="1"/>
</dbReference>
<comment type="similarity">
    <text evidence="2">Belongs to the band 7/mec-2 family. Flotillin subfamily.</text>
</comment>
<organism evidence="6">
    <name type="scientific">Bandra megavirus</name>
    <dbReference type="NCBI Taxonomy" id="2071566"/>
    <lineage>
        <taxon>Viruses</taxon>
        <taxon>Varidnaviria</taxon>
        <taxon>Bamfordvirae</taxon>
        <taxon>Nucleocytoviricota</taxon>
        <taxon>Megaviricetes</taxon>
        <taxon>Imitervirales</taxon>
        <taxon>Mimiviridae</taxon>
        <taxon>Megamimivirinae</taxon>
        <taxon>Megavirus</taxon>
    </lineage>
</organism>
<dbReference type="InterPro" id="IPR036013">
    <property type="entry name" value="Band_7/SPFH_dom_sf"/>
</dbReference>
<evidence type="ECO:0000259" key="5">
    <source>
        <dbReference type="Pfam" id="PF01145"/>
    </source>
</evidence>
<dbReference type="GO" id="GO:0005886">
    <property type="term" value="C:plasma membrane"/>
    <property type="evidence" value="ECO:0007669"/>
    <property type="project" value="UniProtKB-SubCell"/>
</dbReference>
<accession>A0A2K9V8W5</accession>
<keyword evidence="4" id="KW-0472">Membrane</keyword>
<dbReference type="SUPFAM" id="SSF117892">
    <property type="entry name" value="Band 7/SPFH domain"/>
    <property type="match status" value="1"/>
</dbReference>
<comment type="subcellular location">
    <subcellularLocation>
        <location evidence="1">Cell membrane</location>
    </subcellularLocation>
</comment>
<dbReference type="InterPro" id="IPR027705">
    <property type="entry name" value="Flotillin_fam"/>
</dbReference>